<sequence>MEYELTFRITSLLRQTLLMCVISLLLLPQIVSAGVAQSSKFMVSDYLHCAETHHNAGNPSGDIGVQHNHSESDSCEIMGASTCSGVMAVQAVLEAQMQQLLAPAGLSFEITLYSSVNLDAFRKPPKAA</sequence>
<evidence type="ECO:0000313" key="2">
    <source>
        <dbReference type="Proteomes" id="UP000231516"/>
    </source>
</evidence>
<gene>
    <name evidence="1" type="ORF">BFP76_05020</name>
</gene>
<dbReference type="Proteomes" id="UP000231516">
    <property type="component" value="Unassembled WGS sequence"/>
</dbReference>
<reference evidence="1 2" key="1">
    <citation type="submission" date="2016-08" db="EMBL/GenBank/DDBJ databases">
        <title>Draft genome of Amylibacter sp. strain 4G11.</title>
        <authorList>
            <person name="Wong S.-K."/>
            <person name="Hamasaki K."/>
            <person name="Yoshizawa S."/>
        </authorList>
    </citation>
    <scope>NUCLEOTIDE SEQUENCE [LARGE SCALE GENOMIC DNA]</scope>
    <source>
        <strain evidence="1 2">4G11</strain>
    </source>
</reference>
<keyword evidence="2" id="KW-1185">Reference proteome</keyword>
<evidence type="ECO:0000313" key="1">
    <source>
        <dbReference type="EMBL" id="PIB24556.1"/>
    </source>
</evidence>
<organism evidence="1 2">
    <name type="scientific">Paramylibacter kogurei</name>
    <dbReference type="NCBI Taxonomy" id="1889778"/>
    <lineage>
        <taxon>Bacteria</taxon>
        <taxon>Pseudomonadati</taxon>
        <taxon>Pseudomonadota</taxon>
        <taxon>Alphaproteobacteria</taxon>
        <taxon>Rhodobacterales</taxon>
        <taxon>Paracoccaceae</taxon>
        <taxon>Paramylibacter</taxon>
    </lineage>
</organism>
<protein>
    <submittedName>
        <fullName evidence="1">Uncharacterized protein</fullName>
    </submittedName>
</protein>
<proteinExistence type="predicted"/>
<dbReference type="RefSeq" id="WP_099593016.1">
    <property type="nucleotide sequence ID" value="NZ_MDGM01000012.1"/>
</dbReference>
<dbReference type="EMBL" id="MDGM01000012">
    <property type="protein sequence ID" value="PIB24556.1"/>
    <property type="molecule type" value="Genomic_DNA"/>
</dbReference>
<comment type="caution">
    <text evidence="1">The sequence shown here is derived from an EMBL/GenBank/DDBJ whole genome shotgun (WGS) entry which is preliminary data.</text>
</comment>
<dbReference type="AlphaFoldDB" id="A0A2G5K4U5"/>
<name>A0A2G5K4U5_9RHOB</name>
<accession>A0A2G5K4U5</accession>